<organism evidence="3 4">
    <name type="scientific">Pontibacillus salicampi</name>
    <dbReference type="NCBI Taxonomy" id="1449801"/>
    <lineage>
        <taxon>Bacteria</taxon>
        <taxon>Bacillati</taxon>
        <taxon>Bacillota</taxon>
        <taxon>Bacilli</taxon>
        <taxon>Bacillales</taxon>
        <taxon>Bacillaceae</taxon>
        <taxon>Pontibacillus</taxon>
    </lineage>
</organism>
<keyword evidence="2" id="KW-1133">Transmembrane helix</keyword>
<comment type="caution">
    <text evidence="3">The sequence shown here is derived from an EMBL/GenBank/DDBJ whole genome shotgun (WGS) entry which is preliminary data.</text>
</comment>
<protein>
    <recommendedName>
        <fullName evidence="5">Resolvase HTH domain-containing protein</fullName>
    </recommendedName>
</protein>
<keyword evidence="2" id="KW-0472">Membrane</keyword>
<feature type="region of interest" description="Disordered" evidence="1">
    <location>
        <begin position="70"/>
        <end position="91"/>
    </location>
</feature>
<accession>A0ABV6LJN5</accession>
<feature type="transmembrane region" description="Helical" evidence="2">
    <location>
        <begin position="6"/>
        <end position="25"/>
    </location>
</feature>
<gene>
    <name evidence="3" type="ORF">ACFFGV_03260</name>
</gene>
<evidence type="ECO:0000256" key="2">
    <source>
        <dbReference type="SAM" id="Phobius"/>
    </source>
</evidence>
<evidence type="ECO:0008006" key="5">
    <source>
        <dbReference type="Google" id="ProtNLM"/>
    </source>
</evidence>
<dbReference type="EMBL" id="JBHLTP010000003">
    <property type="protein sequence ID" value="MFC0522605.1"/>
    <property type="molecule type" value="Genomic_DNA"/>
</dbReference>
<name>A0ABV6LJN5_9BACI</name>
<reference evidence="3 4" key="1">
    <citation type="submission" date="2024-09" db="EMBL/GenBank/DDBJ databases">
        <authorList>
            <person name="Sun Q."/>
            <person name="Mori K."/>
        </authorList>
    </citation>
    <scope>NUCLEOTIDE SEQUENCE [LARGE SCALE GENOMIC DNA]</scope>
    <source>
        <strain evidence="3 4">NCAIM B.02529</strain>
    </source>
</reference>
<evidence type="ECO:0000313" key="3">
    <source>
        <dbReference type="EMBL" id="MFC0522605.1"/>
    </source>
</evidence>
<evidence type="ECO:0000256" key="1">
    <source>
        <dbReference type="SAM" id="MobiDB-lite"/>
    </source>
</evidence>
<keyword evidence="4" id="KW-1185">Reference proteome</keyword>
<sequence>MTYLLYTILTLFVVSFALYLISFAMKNKYKELEDQVEQISISTMQENYQLKKKMKVLEEELLIDDYSNSSYSTKKQESVLKSSQPGSSQPPLVQRVLHMYEQGYTTKDIAQETSLHEHDILTTLRQYSTKG</sequence>
<keyword evidence="2" id="KW-0812">Transmembrane</keyword>
<proteinExistence type="predicted"/>
<evidence type="ECO:0000313" key="4">
    <source>
        <dbReference type="Proteomes" id="UP001589836"/>
    </source>
</evidence>
<dbReference type="Proteomes" id="UP001589836">
    <property type="component" value="Unassembled WGS sequence"/>
</dbReference>